<sequence>MTSNISNSGNVYFFKNEAQKNSTNSNDNGYLGANLRNYVRKKSQVYIKPKEKIESEKAFKNLRRLIIINLCLIVAVIIYSSLGALMFQILEQHEELRRCEEGRGKFDKELKHYRDLIINYVTYNISSDELNYFTNFSRSPTNSINSNPIQINYKFGKYSQINRIPNTTYLDKELIEPLIEINKWLEEFRKKIFEIEANTNFHGQDCSKDTKWSFYASLLFSITVISTVGYGFIAPVTWEGRVVCICYASIGIPIYLVCLTNLSKKKGVNRHRVLKYDGLPLNDRKSFIVVPADNQSVTTSKMSSNLFLDNSKVAYEYSYYEDDDDEEENSQEDDEDEELSLYNDEVPFLLAFVIIIGYILFGGFLFSNFEGWTLTESVYFVYVTLTTMGFGDLVPGLALKDNYTDIKMLIVCIYSSFGMAIIGMCLGQMQFAIKRKQSMDFMNKSQNDKTSRKNSTVELAREKEEILNKIKMLKRLENESFNRKRRELNYSSNILIEKKILQNLTKND</sequence>
<evidence type="ECO:0000313" key="12">
    <source>
        <dbReference type="Proteomes" id="UP000276133"/>
    </source>
</evidence>
<dbReference type="Pfam" id="PF07885">
    <property type="entry name" value="Ion_trans_2"/>
    <property type="match status" value="2"/>
</dbReference>
<evidence type="ECO:0000313" key="11">
    <source>
        <dbReference type="EMBL" id="RNA27512.1"/>
    </source>
</evidence>
<dbReference type="PRINTS" id="PR01333">
    <property type="entry name" value="2POREKCHANEL"/>
</dbReference>
<keyword evidence="6 9" id="KW-0472">Membrane</keyword>
<dbReference type="AlphaFoldDB" id="A0A3M7RVK0"/>
<keyword evidence="3 8" id="KW-0812">Transmembrane</keyword>
<evidence type="ECO:0000256" key="3">
    <source>
        <dbReference type="ARBA" id="ARBA00022692"/>
    </source>
</evidence>
<gene>
    <name evidence="11" type="ORF">BpHYR1_046646</name>
</gene>
<dbReference type="EMBL" id="REGN01002531">
    <property type="protein sequence ID" value="RNA27512.1"/>
    <property type="molecule type" value="Genomic_DNA"/>
</dbReference>
<dbReference type="OrthoDB" id="297496at2759"/>
<keyword evidence="12" id="KW-1185">Reference proteome</keyword>
<feature type="transmembrane region" description="Helical" evidence="9">
    <location>
        <begin position="212"/>
        <end position="234"/>
    </location>
</feature>
<proteinExistence type="inferred from homology"/>
<accession>A0A3M7RVK0</accession>
<keyword evidence="5 8" id="KW-0406">Ion transport</keyword>
<dbReference type="GO" id="GO:0015271">
    <property type="term" value="F:outward rectifier potassium channel activity"/>
    <property type="evidence" value="ECO:0007669"/>
    <property type="project" value="TreeGrafter"/>
</dbReference>
<dbReference type="SUPFAM" id="SSF81324">
    <property type="entry name" value="Voltage-gated potassium channels"/>
    <property type="match status" value="2"/>
</dbReference>
<protein>
    <submittedName>
        <fullName evidence="11">T family of potassium channels 18-like</fullName>
    </submittedName>
</protein>
<feature type="transmembrane region" description="Helical" evidence="9">
    <location>
        <begin position="411"/>
        <end position="433"/>
    </location>
</feature>
<comment type="subcellular location">
    <subcellularLocation>
        <location evidence="1">Membrane</location>
        <topology evidence="1">Multi-pass membrane protein</topology>
    </subcellularLocation>
</comment>
<evidence type="ECO:0000259" key="10">
    <source>
        <dbReference type="Pfam" id="PF07885"/>
    </source>
</evidence>
<feature type="transmembrane region" description="Helical" evidence="9">
    <location>
        <begin position="348"/>
        <end position="367"/>
    </location>
</feature>
<keyword evidence="2 8" id="KW-0813">Transport</keyword>
<dbReference type="PANTHER" id="PTHR11003:SF334">
    <property type="entry name" value="FI03418P"/>
    <property type="match status" value="1"/>
</dbReference>
<dbReference type="InterPro" id="IPR013099">
    <property type="entry name" value="K_chnl_dom"/>
</dbReference>
<evidence type="ECO:0000256" key="2">
    <source>
        <dbReference type="ARBA" id="ARBA00022448"/>
    </source>
</evidence>
<feature type="transmembrane region" description="Helical" evidence="9">
    <location>
        <begin position="379"/>
        <end position="399"/>
    </location>
</feature>
<feature type="domain" description="Potassium channel" evidence="10">
    <location>
        <begin position="210"/>
        <end position="263"/>
    </location>
</feature>
<feature type="transmembrane region" description="Helical" evidence="9">
    <location>
        <begin position="65"/>
        <end position="87"/>
    </location>
</feature>
<evidence type="ECO:0000256" key="6">
    <source>
        <dbReference type="ARBA" id="ARBA00023136"/>
    </source>
</evidence>
<dbReference type="GO" id="GO:0005886">
    <property type="term" value="C:plasma membrane"/>
    <property type="evidence" value="ECO:0007669"/>
    <property type="project" value="TreeGrafter"/>
</dbReference>
<dbReference type="STRING" id="10195.A0A3M7RVK0"/>
<keyword evidence="7 8" id="KW-0407">Ion channel</keyword>
<feature type="domain" description="Potassium channel" evidence="10">
    <location>
        <begin position="354"/>
        <end position="429"/>
    </location>
</feature>
<dbReference type="InterPro" id="IPR003280">
    <property type="entry name" value="2pore_dom_K_chnl"/>
</dbReference>
<dbReference type="PANTHER" id="PTHR11003">
    <property type="entry name" value="POTASSIUM CHANNEL, SUBFAMILY K"/>
    <property type="match status" value="1"/>
</dbReference>
<evidence type="ECO:0000256" key="8">
    <source>
        <dbReference type="RuleBase" id="RU003857"/>
    </source>
</evidence>
<evidence type="ECO:0000256" key="5">
    <source>
        <dbReference type="ARBA" id="ARBA00023065"/>
    </source>
</evidence>
<evidence type="ECO:0000256" key="7">
    <source>
        <dbReference type="ARBA" id="ARBA00023303"/>
    </source>
</evidence>
<evidence type="ECO:0000256" key="1">
    <source>
        <dbReference type="ARBA" id="ARBA00004141"/>
    </source>
</evidence>
<evidence type="ECO:0000256" key="9">
    <source>
        <dbReference type="SAM" id="Phobius"/>
    </source>
</evidence>
<keyword evidence="4 9" id="KW-1133">Transmembrane helix</keyword>
<dbReference type="GO" id="GO:0030322">
    <property type="term" value="P:stabilization of membrane potential"/>
    <property type="evidence" value="ECO:0007669"/>
    <property type="project" value="TreeGrafter"/>
</dbReference>
<dbReference type="Gene3D" id="1.10.287.70">
    <property type="match status" value="1"/>
</dbReference>
<dbReference type="GO" id="GO:0022841">
    <property type="term" value="F:potassium ion leak channel activity"/>
    <property type="evidence" value="ECO:0007669"/>
    <property type="project" value="TreeGrafter"/>
</dbReference>
<dbReference type="Proteomes" id="UP000276133">
    <property type="component" value="Unassembled WGS sequence"/>
</dbReference>
<name>A0A3M7RVK0_BRAPC</name>
<comment type="caution">
    <text evidence="11">The sequence shown here is derived from an EMBL/GenBank/DDBJ whole genome shotgun (WGS) entry which is preliminary data.</text>
</comment>
<organism evidence="11 12">
    <name type="scientific">Brachionus plicatilis</name>
    <name type="common">Marine rotifer</name>
    <name type="synonym">Brachionus muelleri</name>
    <dbReference type="NCBI Taxonomy" id="10195"/>
    <lineage>
        <taxon>Eukaryota</taxon>
        <taxon>Metazoa</taxon>
        <taxon>Spiralia</taxon>
        <taxon>Gnathifera</taxon>
        <taxon>Rotifera</taxon>
        <taxon>Eurotatoria</taxon>
        <taxon>Monogononta</taxon>
        <taxon>Pseudotrocha</taxon>
        <taxon>Ploima</taxon>
        <taxon>Brachionidae</taxon>
        <taxon>Brachionus</taxon>
    </lineage>
</organism>
<evidence type="ECO:0000256" key="4">
    <source>
        <dbReference type="ARBA" id="ARBA00022989"/>
    </source>
</evidence>
<comment type="similarity">
    <text evidence="8">Belongs to the two pore domain potassium channel (TC 1.A.1.8) family.</text>
</comment>
<feature type="transmembrane region" description="Helical" evidence="9">
    <location>
        <begin position="240"/>
        <end position="262"/>
    </location>
</feature>
<reference evidence="11 12" key="1">
    <citation type="journal article" date="2018" name="Sci. Rep.">
        <title>Genomic signatures of local adaptation to the degree of environmental predictability in rotifers.</title>
        <authorList>
            <person name="Franch-Gras L."/>
            <person name="Hahn C."/>
            <person name="Garcia-Roger E.M."/>
            <person name="Carmona M.J."/>
            <person name="Serra M."/>
            <person name="Gomez A."/>
        </authorList>
    </citation>
    <scope>NUCLEOTIDE SEQUENCE [LARGE SCALE GENOMIC DNA]</scope>
    <source>
        <strain evidence="11">HYR1</strain>
    </source>
</reference>